<organism evidence="8 9">
    <name type="scientific">Rhodotorula diobovata</name>
    <dbReference type="NCBI Taxonomy" id="5288"/>
    <lineage>
        <taxon>Eukaryota</taxon>
        <taxon>Fungi</taxon>
        <taxon>Dikarya</taxon>
        <taxon>Basidiomycota</taxon>
        <taxon>Pucciniomycotina</taxon>
        <taxon>Microbotryomycetes</taxon>
        <taxon>Sporidiobolales</taxon>
        <taxon>Sporidiobolaceae</taxon>
        <taxon>Rhodotorula</taxon>
    </lineage>
</organism>
<feature type="transmembrane region" description="Helical" evidence="6">
    <location>
        <begin position="66"/>
        <end position="85"/>
    </location>
</feature>
<evidence type="ECO:0000256" key="1">
    <source>
        <dbReference type="ARBA" id="ARBA00004127"/>
    </source>
</evidence>
<dbReference type="Pfam" id="PF02656">
    <property type="entry name" value="DUF202"/>
    <property type="match status" value="1"/>
</dbReference>
<evidence type="ECO:0000256" key="2">
    <source>
        <dbReference type="ARBA" id="ARBA00022692"/>
    </source>
</evidence>
<comment type="subcellular location">
    <subcellularLocation>
        <location evidence="1">Endomembrane system</location>
        <topology evidence="1">Multi-pass membrane protein</topology>
    </subcellularLocation>
</comment>
<keyword evidence="9" id="KW-1185">Reference proteome</keyword>
<protein>
    <recommendedName>
        <fullName evidence="7">DUF202 domain-containing protein</fullName>
    </recommendedName>
</protein>
<accession>A0A5C5FZR2</accession>
<reference evidence="8 9" key="1">
    <citation type="submission" date="2019-03" db="EMBL/GenBank/DDBJ databases">
        <title>Rhodosporidium diobovatum UCD-FST 08-225 genome sequencing, assembly, and annotation.</title>
        <authorList>
            <person name="Fakankun I.U."/>
            <person name="Fristensky B."/>
            <person name="Levin D.B."/>
        </authorList>
    </citation>
    <scope>NUCLEOTIDE SEQUENCE [LARGE SCALE GENOMIC DNA]</scope>
    <source>
        <strain evidence="8 9">UCD-FST 08-225</strain>
    </source>
</reference>
<feature type="compositionally biased region" description="Polar residues" evidence="5">
    <location>
        <begin position="8"/>
        <end position="18"/>
    </location>
</feature>
<evidence type="ECO:0000313" key="9">
    <source>
        <dbReference type="Proteomes" id="UP000311382"/>
    </source>
</evidence>
<gene>
    <name evidence="8" type="ORF">DMC30DRAFT_147981</name>
</gene>
<feature type="transmembrane region" description="Helical" evidence="6">
    <location>
        <begin position="106"/>
        <end position="127"/>
    </location>
</feature>
<evidence type="ECO:0000256" key="5">
    <source>
        <dbReference type="SAM" id="MobiDB-lite"/>
    </source>
</evidence>
<evidence type="ECO:0000259" key="7">
    <source>
        <dbReference type="Pfam" id="PF02656"/>
    </source>
</evidence>
<dbReference type="InterPro" id="IPR052053">
    <property type="entry name" value="IM_YidH-like"/>
</dbReference>
<evidence type="ECO:0000256" key="4">
    <source>
        <dbReference type="ARBA" id="ARBA00023136"/>
    </source>
</evidence>
<feature type="transmembrane region" description="Helical" evidence="6">
    <location>
        <begin position="147"/>
        <end position="166"/>
    </location>
</feature>
<dbReference type="EMBL" id="SOZI01000026">
    <property type="protein sequence ID" value="TNY22370.1"/>
    <property type="molecule type" value="Genomic_DNA"/>
</dbReference>
<feature type="domain" description="DUF202" evidence="7">
    <location>
        <begin position="57"/>
        <end position="129"/>
    </location>
</feature>
<feature type="region of interest" description="Disordered" evidence="5">
    <location>
        <begin position="1"/>
        <end position="37"/>
    </location>
</feature>
<name>A0A5C5FZR2_9BASI</name>
<dbReference type="GO" id="GO:0012505">
    <property type="term" value="C:endomembrane system"/>
    <property type="evidence" value="ECO:0007669"/>
    <property type="project" value="UniProtKB-SubCell"/>
</dbReference>
<sequence length="168" mass="18013">MTAAPGLSSPTGAPSPTSRDAPRPHHPRPANDAEDGREPVQKLWGSVLVPNVGSTARDYCARERNFLSLVKLATTLALVAACLLIRFQFGDEISMPAFEKYAQTPLGILFFVACLASLAAGTITFYTVSSGYEHRQAFVYAGMYNDAVLVCITALIFTTCILLLVANA</sequence>
<comment type="caution">
    <text evidence="8">The sequence shown here is derived from an EMBL/GenBank/DDBJ whole genome shotgun (WGS) entry which is preliminary data.</text>
</comment>
<keyword evidence="4 6" id="KW-0472">Membrane</keyword>
<evidence type="ECO:0000313" key="8">
    <source>
        <dbReference type="EMBL" id="TNY22370.1"/>
    </source>
</evidence>
<dbReference type="OrthoDB" id="5525680at2759"/>
<dbReference type="PANTHER" id="PTHR34187">
    <property type="entry name" value="FGR18P"/>
    <property type="match status" value="1"/>
</dbReference>
<dbReference type="PANTHER" id="PTHR34187:SF3">
    <property type="entry name" value="DUF DOMAIN PROTEIN (AFU_ORTHOLOGUE AFUA_6G11150)"/>
    <property type="match status" value="1"/>
</dbReference>
<dbReference type="Proteomes" id="UP000311382">
    <property type="component" value="Unassembled WGS sequence"/>
</dbReference>
<dbReference type="InterPro" id="IPR003807">
    <property type="entry name" value="DUF202"/>
</dbReference>
<dbReference type="AlphaFoldDB" id="A0A5C5FZR2"/>
<evidence type="ECO:0000256" key="6">
    <source>
        <dbReference type="SAM" id="Phobius"/>
    </source>
</evidence>
<evidence type="ECO:0000256" key="3">
    <source>
        <dbReference type="ARBA" id="ARBA00022989"/>
    </source>
</evidence>
<proteinExistence type="predicted"/>
<keyword evidence="3 6" id="KW-1133">Transmembrane helix</keyword>
<keyword evidence="2 6" id="KW-0812">Transmembrane</keyword>